<dbReference type="PANTHER" id="PTHR13799">
    <property type="entry name" value="NGG1 INTERACTING FACTOR 3"/>
    <property type="match status" value="1"/>
</dbReference>
<reference evidence="4 5" key="1">
    <citation type="submission" date="2021-03" db="EMBL/GenBank/DDBJ databases">
        <title>Caproiciproducens sp. nov. isolated from feces of cow.</title>
        <authorList>
            <person name="Choi J.-Y."/>
        </authorList>
    </citation>
    <scope>NUCLEOTIDE SEQUENCE [LARGE SCALE GENOMIC DNA]</scope>
    <source>
        <strain evidence="4 5">AGMB10547</strain>
    </source>
</reference>
<gene>
    <name evidence="4" type="ORF">J5W02_11300</name>
</gene>
<dbReference type="InterPro" id="IPR036069">
    <property type="entry name" value="DUF34/NIF3_sf"/>
</dbReference>
<keyword evidence="5" id="KW-1185">Reference proteome</keyword>
<evidence type="ECO:0000256" key="1">
    <source>
        <dbReference type="ARBA" id="ARBA00006964"/>
    </source>
</evidence>
<dbReference type="PANTHER" id="PTHR13799:SF14">
    <property type="entry name" value="GTP CYCLOHYDROLASE 1 TYPE 2 HOMOLOG"/>
    <property type="match status" value="1"/>
</dbReference>
<organism evidence="4 5">
    <name type="scientific">Caproiciproducens faecalis</name>
    <dbReference type="NCBI Taxonomy" id="2820301"/>
    <lineage>
        <taxon>Bacteria</taxon>
        <taxon>Bacillati</taxon>
        <taxon>Bacillota</taxon>
        <taxon>Clostridia</taxon>
        <taxon>Eubacteriales</taxon>
        <taxon>Acutalibacteraceae</taxon>
        <taxon>Caproiciproducens</taxon>
    </lineage>
</organism>
<dbReference type="InterPro" id="IPR002678">
    <property type="entry name" value="DUF34/NIF3"/>
</dbReference>
<name>A0ABS7DRE8_9FIRM</name>
<accession>A0ABS7DRE8</accession>
<comment type="similarity">
    <text evidence="1">Belongs to the GTP cyclohydrolase I type 2/NIF3 family.</text>
</comment>
<protein>
    <recommendedName>
        <fullName evidence="2">GTP cyclohydrolase 1 type 2 homolog</fullName>
    </recommendedName>
</protein>
<keyword evidence="3" id="KW-0479">Metal-binding</keyword>
<dbReference type="EMBL" id="JAGFNZ010000004">
    <property type="protein sequence ID" value="MBW7573395.1"/>
    <property type="molecule type" value="Genomic_DNA"/>
</dbReference>
<sequence>MVSVGEVYDFIDDFAPFRTAMSFDNPGLLVGNREARVSSALLSLDITPAVVQEAHDLGAGLIVSHHPVIFHPLKSLSADSAPYLLAKYGIAAICAHTNLDMAVGGVNTCLAERLKLRNVRTLSEYEDSGLPEALQGETTSEMLPEDFARFVKEALGCDGLRFTDGKRAITRVGLCSGGGADLVYAAAQAGCQAFVTGESKHNILLDAENMGMTLVDAGHFYTESPVILPLAVKLKMKFPDAAFFESKRMHSPAKYL</sequence>
<dbReference type="SUPFAM" id="SSF102705">
    <property type="entry name" value="NIF3 (NGG1p interacting factor 3)-like"/>
    <property type="match status" value="1"/>
</dbReference>
<dbReference type="Gene3D" id="3.40.1390.30">
    <property type="entry name" value="NIF3 (NGG1p interacting factor 3)-like"/>
    <property type="match status" value="2"/>
</dbReference>
<evidence type="ECO:0000256" key="3">
    <source>
        <dbReference type="ARBA" id="ARBA00022723"/>
    </source>
</evidence>
<dbReference type="Pfam" id="PF01784">
    <property type="entry name" value="DUF34_NIF3"/>
    <property type="match status" value="1"/>
</dbReference>
<dbReference type="RefSeq" id="WP_219965794.1">
    <property type="nucleotide sequence ID" value="NZ_JAGFNZ010000004.1"/>
</dbReference>
<evidence type="ECO:0000313" key="4">
    <source>
        <dbReference type="EMBL" id="MBW7573395.1"/>
    </source>
</evidence>
<dbReference type="NCBIfam" id="TIGR00486">
    <property type="entry name" value="YbgI_SA1388"/>
    <property type="match status" value="1"/>
</dbReference>
<evidence type="ECO:0000256" key="2">
    <source>
        <dbReference type="ARBA" id="ARBA00022112"/>
    </source>
</evidence>
<comment type="caution">
    <text evidence="4">The sequence shown here is derived from an EMBL/GenBank/DDBJ whole genome shotgun (WGS) entry which is preliminary data.</text>
</comment>
<evidence type="ECO:0000313" key="5">
    <source>
        <dbReference type="Proteomes" id="UP000719942"/>
    </source>
</evidence>
<proteinExistence type="inferred from homology"/>
<dbReference type="Proteomes" id="UP000719942">
    <property type="component" value="Unassembled WGS sequence"/>
</dbReference>